<feature type="region of interest" description="Disordered" evidence="1">
    <location>
        <begin position="28"/>
        <end position="125"/>
    </location>
</feature>
<gene>
    <name evidence="2" type="ORF">B0A54_06010</name>
</gene>
<feature type="compositionally biased region" description="Low complexity" evidence="1">
    <location>
        <begin position="154"/>
        <end position="173"/>
    </location>
</feature>
<proteinExistence type="predicted"/>
<reference evidence="2 3" key="1">
    <citation type="submission" date="2017-03" db="EMBL/GenBank/DDBJ databases">
        <title>Genomes of endolithic fungi from Antarctica.</title>
        <authorList>
            <person name="Coleine C."/>
            <person name="Masonjones S."/>
            <person name="Stajich J.E."/>
        </authorList>
    </citation>
    <scope>NUCLEOTIDE SEQUENCE [LARGE SCALE GENOMIC DNA]</scope>
    <source>
        <strain evidence="2 3">CCFEE 5311</strain>
    </source>
</reference>
<dbReference type="OrthoDB" id="5384020at2759"/>
<comment type="caution">
    <text evidence="2">The sequence shown here is derived from an EMBL/GenBank/DDBJ whole genome shotgun (WGS) entry which is preliminary data.</text>
</comment>
<accession>A0A4U0V447</accession>
<feature type="region of interest" description="Disordered" evidence="1">
    <location>
        <begin position="137"/>
        <end position="194"/>
    </location>
</feature>
<feature type="compositionally biased region" description="Gly residues" evidence="1">
    <location>
        <begin position="144"/>
        <end position="153"/>
    </location>
</feature>
<sequence>MADGPTGTPPSPRDRRSSFAAQTFADLFGTSRPRQAVDAANNSPPDQPYTGPISQAAAQAQRRRMSLTTLGLSGSPEGAGSRFNSHRGRHDSISSANSGSIDESAIEDEPMPRDPTTTPVTPFARRMSFGARALRDVRNSSSGGQSGGGGTGQNGTNSPPAVSTSTSTTKSKTPNGTISSRDAKGRGLSSLQQQLPRHRHTLSLPHTSHLLTYSAPRIGSADFWNENMRNRAQRTSIAGQADLALPSPPRTAHARAVSVAALEAPIREMPKEPQRPDHFQERILKGDFYMD</sequence>
<dbReference type="Proteomes" id="UP000310066">
    <property type="component" value="Unassembled WGS sequence"/>
</dbReference>
<name>A0A4U0V447_9PEZI</name>
<dbReference type="AlphaFoldDB" id="A0A4U0V447"/>
<dbReference type="STRING" id="329885.A0A4U0V447"/>
<evidence type="ECO:0000313" key="2">
    <source>
        <dbReference type="EMBL" id="TKA43062.1"/>
    </source>
</evidence>
<evidence type="ECO:0000256" key="1">
    <source>
        <dbReference type="SAM" id="MobiDB-lite"/>
    </source>
</evidence>
<organism evidence="2 3">
    <name type="scientific">Friedmanniomyces endolithicus</name>
    <dbReference type="NCBI Taxonomy" id="329885"/>
    <lineage>
        <taxon>Eukaryota</taxon>
        <taxon>Fungi</taxon>
        <taxon>Dikarya</taxon>
        <taxon>Ascomycota</taxon>
        <taxon>Pezizomycotina</taxon>
        <taxon>Dothideomycetes</taxon>
        <taxon>Dothideomycetidae</taxon>
        <taxon>Mycosphaerellales</taxon>
        <taxon>Teratosphaeriaceae</taxon>
        <taxon>Friedmanniomyces</taxon>
    </lineage>
</organism>
<dbReference type="EMBL" id="NAJP01000020">
    <property type="protein sequence ID" value="TKA43062.1"/>
    <property type="molecule type" value="Genomic_DNA"/>
</dbReference>
<protein>
    <submittedName>
        <fullName evidence="2">Uncharacterized protein</fullName>
    </submittedName>
</protein>
<evidence type="ECO:0000313" key="3">
    <source>
        <dbReference type="Proteomes" id="UP000310066"/>
    </source>
</evidence>